<dbReference type="HOGENOM" id="CLU_010194_44_6_1"/>
<reference evidence="4 5" key="1">
    <citation type="journal article" date="2012" name="Eukaryot. Cell">
        <title>Genome sequence of the fungus Glarea lozoyensis: the first genome sequence of a species from the Helotiaceae family.</title>
        <authorList>
            <person name="Youssar L."/>
            <person name="Gruening B.A."/>
            <person name="Erxleben A."/>
            <person name="Guenther S."/>
            <person name="Huettel W."/>
        </authorList>
    </citation>
    <scope>NUCLEOTIDE SEQUENCE [LARGE SCALE GENOMIC DNA]</scope>
    <source>
        <strain evidence="5">ATCC 74030 / MF5533</strain>
    </source>
</reference>
<dbReference type="EMBL" id="AGUE01000263">
    <property type="protein sequence ID" value="EHK96252.1"/>
    <property type="molecule type" value="Genomic_DNA"/>
</dbReference>
<keyword evidence="3" id="KW-0560">Oxidoreductase</keyword>
<dbReference type="Pfam" id="PF00106">
    <property type="entry name" value="adh_short"/>
    <property type="match status" value="1"/>
</dbReference>
<evidence type="ECO:0000256" key="2">
    <source>
        <dbReference type="ARBA" id="ARBA00022857"/>
    </source>
</evidence>
<evidence type="ECO:0000256" key="1">
    <source>
        <dbReference type="ARBA" id="ARBA00006484"/>
    </source>
</evidence>
<dbReference type="PANTHER" id="PTHR24320:SF236">
    <property type="entry name" value="SHORT-CHAIN DEHYDROGENASE-RELATED"/>
    <property type="match status" value="1"/>
</dbReference>
<gene>
    <name evidence="4" type="ORF">M7I_8046</name>
</gene>
<dbReference type="Proteomes" id="UP000005446">
    <property type="component" value="Unassembled WGS sequence"/>
</dbReference>
<dbReference type="GO" id="GO:0016491">
    <property type="term" value="F:oxidoreductase activity"/>
    <property type="evidence" value="ECO:0007669"/>
    <property type="project" value="UniProtKB-KW"/>
</dbReference>
<evidence type="ECO:0000313" key="5">
    <source>
        <dbReference type="Proteomes" id="UP000005446"/>
    </source>
</evidence>
<dbReference type="InParanoid" id="H0EYY4"/>
<dbReference type="OrthoDB" id="191139at2759"/>
<name>H0EYY4_GLAL7</name>
<keyword evidence="5" id="KW-1185">Reference proteome</keyword>
<evidence type="ECO:0000313" key="4">
    <source>
        <dbReference type="EMBL" id="EHK96252.1"/>
    </source>
</evidence>
<dbReference type="PANTHER" id="PTHR24320">
    <property type="entry name" value="RETINOL DEHYDROGENASE"/>
    <property type="match status" value="1"/>
</dbReference>
<sequence length="273" mass="29440">MGVWTQLFPPDPHFTEAQIPSLAGKVYIVTGGNSGVGRELAKILYAKGGTVYIAGRTLTKIESAIEEIITEVAAAATQTKDSTAAGPYLLTKLLLPLLTQTAQSAPQNSIRIIFASSGIIDLASPPGGLSLAELEPGKHSRDMNRNYAASKAGNWFLASEFDRRYATEGVVAVAQSPEMLRTPGWDGTPFLVRALMAPIFQPPRMGAYTGLWAGLSVDVKSGDGEKYIIPWGRWNKEPKKEHLASLRSKEDGGTSLAVEFFAYCEEMTKEFAG</sequence>
<protein>
    <submittedName>
        <fullName evidence="4">Putative Uncharacterized oxidoreductase</fullName>
    </submittedName>
</protein>
<comment type="caution">
    <text evidence="4">The sequence shown here is derived from an EMBL/GenBank/DDBJ whole genome shotgun (WGS) entry which is preliminary data.</text>
</comment>
<dbReference type="AlphaFoldDB" id="H0EYY4"/>
<evidence type="ECO:0000256" key="3">
    <source>
        <dbReference type="ARBA" id="ARBA00023002"/>
    </source>
</evidence>
<organism evidence="4 5">
    <name type="scientific">Glarea lozoyensis (strain ATCC 74030 / MF5533)</name>
    <dbReference type="NCBI Taxonomy" id="1104152"/>
    <lineage>
        <taxon>Eukaryota</taxon>
        <taxon>Fungi</taxon>
        <taxon>Dikarya</taxon>
        <taxon>Ascomycota</taxon>
        <taxon>Pezizomycotina</taxon>
        <taxon>Leotiomycetes</taxon>
        <taxon>Helotiales</taxon>
        <taxon>Helotiaceae</taxon>
        <taxon>Glarea</taxon>
    </lineage>
</organism>
<accession>H0EYY4</accession>
<dbReference type="Gene3D" id="3.40.50.720">
    <property type="entry name" value="NAD(P)-binding Rossmann-like Domain"/>
    <property type="match status" value="2"/>
</dbReference>
<dbReference type="PRINTS" id="PR00081">
    <property type="entry name" value="GDHRDH"/>
</dbReference>
<proteinExistence type="inferred from homology"/>
<keyword evidence="2" id="KW-0521">NADP</keyword>
<dbReference type="SUPFAM" id="SSF51735">
    <property type="entry name" value="NAD(P)-binding Rossmann-fold domains"/>
    <property type="match status" value="1"/>
</dbReference>
<comment type="similarity">
    <text evidence="1">Belongs to the short-chain dehydrogenases/reductases (SDR) family.</text>
</comment>
<dbReference type="InterPro" id="IPR002347">
    <property type="entry name" value="SDR_fam"/>
</dbReference>
<dbReference type="InterPro" id="IPR036291">
    <property type="entry name" value="NAD(P)-bd_dom_sf"/>
</dbReference>